<reference evidence="1" key="1">
    <citation type="submission" date="2024-02" db="EMBL/GenBank/DDBJ databases">
        <title>Metagenome Assembled Genome of Zalaria obscura JY119.</title>
        <authorList>
            <person name="Vighnesh L."/>
            <person name="Jagadeeshwari U."/>
            <person name="Venkata Ramana C."/>
            <person name="Sasikala C."/>
        </authorList>
    </citation>
    <scope>NUCLEOTIDE SEQUENCE</scope>
    <source>
        <strain evidence="1">JY119</strain>
    </source>
</reference>
<accession>A0ACC3SCE0</accession>
<sequence length="1007" mass="110634">MDATEQPRQHHPRRPPAHRSVSLLHSPKRESTSIATATKVPQPSAKQAQPRSNSDSSDSSLKPPISKDDSGESSNADKWFEKSNNNVSGNAASFTDSKHTVFQVHDQTSLTAPDSPPFFLRNSSSSETPPEKLNLNQANLFANNASANFLPQTNSLLHLDTPGGSSTEDFRSVIDDLTVQNKKLKRRLEKYEKLHDAHLKNEKLFEVRVHGLPVEKKRELEEMLRKFTITLGQQDSHVANMYERMVPGLKTQKTDFSQSTVQFSDSAYMSASASGGQASSAQSGSASSDRKQPHSAKSRHQNVQSYLHDIPEGLLPRHPAVMTEKAKKKLVVRRLEQIFAGKGAAANGHHQPLQQQEVSHSAAKADRSVQGQRLTLEGMREARIMNTETEDPLDPESIKRAAEHSPTHSSTLDIKPSHKVEQQDFAEQIPVDQRPTRPLDLDPYRAQIPADNFQYLHHLGFSPPGAQEMEAYEEGHGWIYLNLLINMAQLHTINVTSDFVTKAVSDYSQKFELSNDGRKVRWKGGRNVTRHSSDSEDSPNQLDLISRSDDKSPRKCQKTSHNPTKLAKPTPGSLSNPENKFMYTPLFAHKSSTDGSDDEDSSIEEDTESPFAVAGAGDSSGMRSSGMRTARSKNKKRDDGPIIFYNNAHFCTDLSGDRKTQSTMLSNPLMYHSVSSQAVGISKPPQSPLSSEKRGPLDQNKGLPEAMDLSDNPIPDSMEISFPPQTPLSSPSERSLEPVNFEATGLGGVCPADNFAIKVLSRHTRLDNETASENARQEMPRKYSSKIANVLREGGNPSSKARRAFHKEVLSSRREELPPSDLPPASMWMALDESSDEDDSDAESDSSFVHEPPDAFPPSAAPQAIDMAYVSDGSSSGEESDEEDDDGESETESVDLLATARQHDPERIRAQERQYDADMAERLAEEIPAGSSAATAGGGSGFASPASGVSNTEYLKAQQQVKDATAVNTASNMPSLKRSRTSDSMVVDALVDEDEGDDEDEEMNDYN</sequence>
<keyword evidence="2" id="KW-1185">Reference proteome</keyword>
<name>A0ACC3SCE0_9PEZI</name>
<protein>
    <submittedName>
        <fullName evidence="1">Uncharacterized protein</fullName>
    </submittedName>
</protein>
<dbReference type="EMBL" id="JAMKPW020000022">
    <property type="protein sequence ID" value="KAK8206761.1"/>
    <property type="molecule type" value="Genomic_DNA"/>
</dbReference>
<evidence type="ECO:0000313" key="2">
    <source>
        <dbReference type="Proteomes" id="UP001320706"/>
    </source>
</evidence>
<evidence type="ECO:0000313" key="1">
    <source>
        <dbReference type="EMBL" id="KAK8206761.1"/>
    </source>
</evidence>
<proteinExistence type="predicted"/>
<comment type="caution">
    <text evidence="1">The sequence shown here is derived from an EMBL/GenBank/DDBJ whole genome shotgun (WGS) entry which is preliminary data.</text>
</comment>
<gene>
    <name evidence="1" type="ORF">M8818_004595</name>
</gene>
<dbReference type="Proteomes" id="UP001320706">
    <property type="component" value="Unassembled WGS sequence"/>
</dbReference>
<organism evidence="1 2">
    <name type="scientific">Zalaria obscura</name>
    <dbReference type="NCBI Taxonomy" id="2024903"/>
    <lineage>
        <taxon>Eukaryota</taxon>
        <taxon>Fungi</taxon>
        <taxon>Dikarya</taxon>
        <taxon>Ascomycota</taxon>
        <taxon>Pezizomycotina</taxon>
        <taxon>Dothideomycetes</taxon>
        <taxon>Dothideomycetidae</taxon>
        <taxon>Dothideales</taxon>
        <taxon>Zalariaceae</taxon>
        <taxon>Zalaria</taxon>
    </lineage>
</organism>